<dbReference type="EMBL" id="KF188458">
    <property type="protein sequence ID" value="AGT13375.1"/>
    <property type="molecule type" value="Genomic_DNA"/>
</dbReference>
<reference evidence="2 3" key="1">
    <citation type="journal article" date="2013" name="J. Bacteriol.">
        <title>Identification of a Ligand on the Wip1 Bacteriophage Highly Specific for a Receptor on Bacillus anthracis.</title>
        <authorList>
            <person name="Kan S."/>
            <person name="Fornelos N."/>
            <person name="Schuch R."/>
            <person name="Fischetti V.A."/>
        </authorList>
    </citation>
    <scope>NUCLEOTIDE SEQUENCE [LARGE SCALE GENOMIC DNA]</scope>
</reference>
<keyword evidence="1" id="KW-1133">Transmembrane helix</keyword>
<protein>
    <submittedName>
        <fullName evidence="2">Putative DNA delivery protein</fullName>
    </submittedName>
</protein>
<feature type="transmembrane region" description="Helical" evidence="1">
    <location>
        <begin position="7"/>
        <end position="27"/>
    </location>
</feature>
<evidence type="ECO:0000313" key="3">
    <source>
        <dbReference type="Proteomes" id="UP000015547"/>
    </source>
</evidence>
<sequence length="61" mass="6880">MVQMKNFTESLGFIVAFMVMTIFISMFTNESVTNGFLLLVLASMMVVNADKFTKFLDGVMK</sequence>
<evidence type="ECO:0000313" key="2">
    <source>
        <dbReference type="EMBL" id="AGT13375.1"/>
    </source>
</evidence>
<keyword evidence="1" id="KW-0812">Transmembrane</keyword>
<keyword evidence="3" id="KW-1185">Reference proteome</keyword>
<dbReference type="GeneID" id="16359832"/>
<dbReference type="Proteomes" id="UP000015547">
    <property type="component" value="Segment"/>
</dbReference>
<organism evidence="2 3">
    <name type="scientific">Bacillus phage Wip1</name>
    <dbReference type="NCBI Taxonomy" id="663237"/>
    <lineage>
        <taxon>Viruses</taxon>
        <taxon>Varidnaviria</taxon>
        <taxon>Bamfordvirae</taxon>
        <taxon>Preplasmiviricota</taxon>
        <taxon>Prepoliviricotina</taxon>
        <taxon>Tectiliviricetes</taxon>
        <taxon>Kalamavirales</taxon>
        <taxon>Tectiviridae</taxon>
        <taxon>Betatectivirus</taxon>
        <taxon>Betatectivirus Wip1</taxon>
    </lineage>
</organism>
<name>S5YC89_9VIRU</name>
<accession>S5YC89</accession>
<evidence type="ECO:0000256" key="1">
    <source>
        <dbReference type="SAM" id="Phobius"/>
    </source>
</evidence>
<dbReference type="RefSeq" id="YP_008433314.1">
    <property type="nucleotide sequence ID" value="NC_022094.1"/>
</dbReference>
<dbReference type="OrthoDB" id="28556at10239"/>
<keyword evidence="1" id="KW-0472">Membrane</keyword>
<proteinExistence type="predicted"/>
<dbReference type="KEGG" id="vg:16359832"/>